<name>A0ABN8RGQ0_9CNID</name>
<evidence type="ECO:0000313" key="3">
    <source>
        <dbReference type="EMBL" id="CAH3178595.1"/>
    </source>
</evidence>
<evidence type="ECO:0000256" key="2">
    <source>
        <dbReference type="SAM" id="MobiDB-lite"/>
    </source>
</evidence>
<proteinExistence type="predicted"/>
<dbReference type="Proteomes" id="UP001159405">
    <property type="component" value="Unassembled WGS sequence"/>
</dbReference>
<organism evidence="3 4">
    <name type="scientific">Porites lobata</name>
    <dbReference type="NCBI Taxonomy" id="104759"/>
    <lineage>
        <taxon>Eukaryota</taxon>
        <taxon>Metazoa</taxon>
        <taxon>Cnidaria</taxon>
        <taxon>Anthozoa</taxon>
        <taxon>Hexacorallia</taxon>
        <taxon>Scleractinia</taxon>
        <taxon>Fungiina</taxon>
        <taxon>Poritidae</taxon>
        <taxon>Porites</taxon>
    </lineage>
</organism>
<dbReference type="EMBL" id="CALNXK010000242">
    <property type="protein sequence ID" value="CAH3178595.1"/>
    <property type="molecule type" value="Genomic_DNA"/>
</dbReference>
<accession>A0ABN8RGQ0</accession>
<feature type="non-terminal residue" evidence="3">
    <location>
        <position position="1276"/>
    </location>
</feature>
<keyword evidence="4" id="KW-1185">Reference proteome</keyword>
<evidence type="ECO:0000256" key="1">
    <source>
        <dbReference type="SAM" id="Coils"/>
    </source>
</evidence>
<feature type="region of interest" description="Disordered" evidence="2">
    <location>
        <begin position="732"/>
        <end position="751"/>
    </location>
</feature>
<keyword evidence="1" id="KW-0175">Coiled coil</keyword>
<sequence length="1276" mass="144810">MAHNQLEKRYKQWCREASRGNIQREQLDDNVVAICPLDRNVSTTALVLRNEHGRVLPMQPLSSILRETARRIDANAKSLAKPSTPKNTELVVVELKTLTACLANLCSYEDETKGHHGLGLHLLPFTIGNWIAEIRVQDVTKGWKTTEEKLMGIFQQFSASERFRYVAVHQSYAGLSRMDTQRKKSAQLMLQFKEKNDPIMNVLGEGLDAIDVAKTSDPNILGLYLCRKSMIQWLEGSVHKALKNFGVFSPKTPLGHILATRLHEASRVYGDKTLHPIQRFAGRSDGGSIIREIPKLVRQAQILVRQNHGMIQVTQLLERLTRVLLQVDGQRDGSKERGMLYNLRHATALKPSNCLVFFLNTTRAGERDEQQTFAPPVLSDFDLQEDSSGESKPSWAKSLSELERLTGHDTSDDMKGSTTVTMAGFPFQCTFVLAHKEGERFYYCPHRFCDQQDATDHVKTVHQGDGIPSDTYAKIAQLDSMLEETAFGKRMHPVNEFELLRKLRLDEKDPEKLRLRPTLHEDLLKMSEALTQNTRLLGRLEKDRDEAIQHMESLNRLAENTKTKVEKLRKQQLFNALNREITEVMKFIISPAVLMKFQDAWHRARIRKEYITNNMYKEFVTANDQLSWLNRTVGEGARKYKEQVKQLGGVDPGATPAGVPGGGIRVGKSNIIGMLTQNLIERSRLAESIQDANGALIATNRKASFQRVVSKHDQDFGASNVIPAATPLIAAKGWDDDDGDGDGDSEMKEATTTTVTTYVSNPLKRPRSKEQGVTSERALVLRAGDASMLEKKRFIEPVVPKCLESILKIELKRIFKVCQLDKSEIIGAQDVCKRILNLAFDPRLREQVTRMKMKDALKPGQIRTLRDPFRERVSVLVLTDPRVIMYPTGVLMPILSSCISLIDRMHEKIKNDDKLLCLLLATGICHLLQPRFRLSKAGLQIVCDALKIVLMEKVERGRNGHWKVVSSLVATLNANLAGFWNAALLRRYHKIEDPCYTTKHVDTAPEKTYAPLDQLPTVEEVAARIRKPRICETSAISVLPEDSNSQFSRLRVEETKALIEQVSSAVLKRDTTLVRIKDADEMNAKDWVRRLLEGNANAVTDPHSMCTWFRERKVTFAEYKDEEKHQWLRLARCCICTELLGTIPSQGWCCLSGVTSLDTLVDQALRDVTDPTERETRREQLRQEIVNKIISQPNYPSFHFWHQHCKQMQDERRFIRAHAKATKTNQKVEVPNFDECPLCCTKYPRDKAFFPSMESISKCIVRMEQSIGGLVPIDSA</sequence>
<gene>
    <name evidence="3" type="ORF">PLOB_00020863</name>
</gene>
<evidence type="ECO:0000313" key="4">
    <source>
        <dbReference type="Proteomes" id="UP001159405"/>
    </source>
</evidence>
<feature type="region of interest" description="Disordered" evidence="2">
    <location>
        <begin position="368"/>
        <end position="397"/>
    </location>
</feature>
<feature type="compositionally biased region" description="Acidic residues" evidence="2">
    <location>
        <begin position="735"/>
        <end position="744"/>
    </location>
</feature>
<protein>
    <submittedName>
        <fullName evidence="3">Uncharacterized protein</fullName>
    </submittedName>
</protein>
<comment type="caution">
    <text evidence="3">The sequence shown here is derived from an EMBL/GenBank/DDBJ whole genome shotgun (WGS) entry which is preliminary data.</text>
</comment>
<feature type="coiled-coil region" evidence="1">
    <location>
        <begin position="537"/>
        <end position="571"/>
    </location>
</feature>
<reference evidence="3 4" key="1">
    <citation type="submission" date="2022-05" db="EMBL/GenBank/DDBJ databases">
        <authorList>
            <consortium name="Genoscope - CEA"/>
            <person name="William W."/>
        </authorList>
    </citation>
    <scope>NUCLEOTIDE SEQUENCE [LARGE SCALE GENOMIC DNA]</scope>
</reference>